<dbReference type="Proteomes" id="UP000565724">
    <property type="component" value="Unassembled WGS sequence"/>
</dbReference>
<accession>A0A7Y6DWB8</accession>
<sequence>MTALDSRDPARPPAVPGLTVCSLCVGETLGGADRRQGGQLARLRELEANGTARLTLAECLDECERGDVVVARPARSARRRSARPVWLERVAGDELTESLTTWLARGGPGHEPLPGPLQAHVIDRDG</sequence>
<evidence type="ECO:0000313" key="1">
    <source>
        <dbReference type="EMBL" id="NUU17361.1"/>
    </source>
</evidence>
<reference evidence="1 2" key="1">
    <citation type="submission" date="2020-05" db="EMBL/GenBank/DDBJ databases">
        <title>Genome Sequencing of Type Strains.</title>
        <authorList>
            <person name="Lemaire J.F."/>
            <person name="Inderbitzin P."/>
            <person name="Gregorio O.A."/>
            <person name="Collins S.B."/>
            <person name="Wespe N."/>
            <person name="Knight-Connoni V."/>
        </authorList>
    </citation>
    <scope>NUCLEOTIDE SEQUENCE [LARGE SCALE GENOMIC DNA]</scope>
    <source>
        <strain evidence="1 2">ATCC 25174</strain>
    </source>
</reference>
<name>A0A7Y6DWB8_9CELL</name>
<keyword evidence="2" id="KW-1185">Reference proteome</keyword>
<proteinExistence type="predicted"/>
<organism evidence="1 2">
    <name type="scientific">Cellulomonas humilata</name>
    <dbReference type="NCBI Taxonomy" id="144055"/>
    <lineage>
        <taxon>Bacteria</taxon>
        <taxon>Bacillati</taxon>
        <taxon>Actinomycetota</taxon>
        <taxon>Actinomycetes</taxon>
        <taxon>Micrococcales</taxon>
        <taxon>Cellulomonadaceae</taxon>
        <taxon>Cellulomonas</taxon>
    </lineage>
</organism>
<gene>
    <name evidence="1" type="ORF">HP550_08880</name>
</gene>
<evidence type="ECO:0000313" key="2">
    <source>
        <dbReference type="Proteomes" id="UP000565724"/>
    </source>
</evidence>
<dbReference type="EMBL" id="JABMCI010000060">
    <property type="protein sequence ID" value="NUU17361.1"/>
    <property type="molecule type" value="Genomic_DNA"/>
</dbReference>
<evidence type="ECO:0008006" key="3">
    <source>
        <dbReference type="Google" id="ProtNLM"/>
    </source>
</evidence>
<comment type="caution">
    <text evidence="1">The sequence shown here is derived from an EMBL/GenBank/DDBJ whole genome shotgun (WGS) entry which is preliminary data.</text>
</comment>
<dbReference type="AlphaFoldDB" id="A0A7Y6DWB8"/>
<protein>
    <recommendedName>
        <fullName evidence="3">(2Fe-2S) ferredoxin domain-containing protein</fullName>
    </recommendedName>
</protein>